<gene>
    <name evidence="1" type="ORF">EGO53_28455</name>
</gene>
<dbReference type="Proteomes" id="UP000317572">
    <property type="component" value="Plasmid p1-159"/>
</dbReference>
<sequence>MLIIPPDIRSVDKAELPTLHGISDLGQTLACPLAPQMHARVVLRKLMGHMKCDPLQDQCIPGRPHGLSLFSSPPNQHRGQAPVTRDNALVKELVLT</sequence>
<name>A0A515D5N7_SERLI</name>
<reference evidence="1 2" key="1">
    <citation type="submission" date="2018-11" db="EMBL/GenBank/DDBJ databases">
        <title>The first complete genome of Serratia liquefaciens isolated from metalophyte plant revel distinctness adaptive mechanisms in an extreme habitat.</title>
        <authorList>
            <person name="Caneschi W.L."/>
            <person name="Sanchez A.B."/>
            <person name="Felestrino E.B."/>
            <person name="Assis R.A.B."/>
            <person name="Lemes C.G.C."/>
            <person name="Cordeiro I.F."/>
            <person name="Fonseca N.P."/>
            <person name="Villa M."/>
            <person name="Vieira I.T."/>
            <person name="Moraes L.A."/>
            <person name="Kamino L.H.Y."/>
            <person name="do Carmo F."/>
            <person name="Garcia C.M."/>
            <person name="Almeida N.F."/>
            <person name="Silva R.S."/>
            <person name="Ferro J.A."/>
            <person name="Ferro M.I.T."/>
            <person name="Varani A.M."/>
            <person name="Ferreira R.M."/>
            <person name="dos Santos V.L."/>
            <person name="Silva U.C."/>
            <person name="Setubal J.C."/>
            <person name="Moreira L.M."/>
        </authorList>
    </citation>
    <scope>NUCLEOTIDE SEQUENCE [LARGE SCALE GENOMIC DNA]</scope>
    <source>
        <strain evidence="1 2">FG3</strain>
        <plasmid evidence="1 2">p1-159</plasmid>
    </source>
</reference>
<evidence type="ECO:0000313" key="2">
    <source>
        <dbReference type="Proteomes" id="UP000317572"/>
    </source>
</evidence>
<keyword evidence="1" id="KW-0614">Plasmid</keyword>
<organism evidence="1 2">
    <name type="scientific">Serratia liquefaciens</name>
    <dbReference type="NCBI Taxonomy" id="614"/>
    <lineage>
        <taxon>Bacteria</taxon>
        <taxon>Pseudomonadati</taxon>
        <taxon>Pseudomonadota</taxon>
        <taxon>Gammaproteobacteria</taxon>
        <taxon>Enterobacterales</taxon>
        <taxon>Yersiniaceae</taxon>
        <taxon>Serratia</taxon>
    </lineage>
</organism>
<dbReference type="AlphaFoldDB" id="A0A515D5N7"/>
<dbReference type="EMBL" id="CP033894">
    <property type="protein sequence ID" value="QDL35721.1"/>
    <property type="molecule type" value="Genomic_DNA"/>
</dbReference>
<proteinExistence type="predicted"/>
<protein>
    <submittedName>
        <fullName evidence="1">Uncharacterized protein</fullName>
    </submittedName>
</protein>
<evidence type="ECO:0000313" key="1">
    <source>
        <dbReference type="EMBL" id="QDL35721.1"/>
    </source>
</evidence>
<geneLocation type="plasmid" evidence="1 2">
    <name>p1-159</name>
</geneLocation>
<accession>A0A515D5N7</accession>